<reference evidence="1" key="1">
    <citation type="journal article" date="2018" name="Nat. Genet.">
        <title>Extensive intraspecific gene order and gene structural variations between Mo17 and other maize genomes.</title>
        <authorList>
            <person name="Sun S."/>
            <person name="Zhou Y."/>
            <person name="Chen J."/>
            <person name="Shi J."/>
            <person name="Zhao H."/>
            <person name="Zhao H."/>
            <person name="Song W."/>
            <person name="Zhang M."/>
            <person name="Cui Y."/>
            <person name="Dong X."/>
            <person name="Liu H."/>
            <person name="Ma X."/>
            <person name="Jiao Y."/>
            <person name="Wang B."/>
            <person name="Wei X."/>
            <person name="Stein J.C."/>
            <person name="Glaubitz J.C."/>
            <person name="Lu F."/>
            <person name="Yu G."/>
            <person name="Liang C."/>
            <person name="Fengler K."/>
            <person name="Li B."/>
            <person name="Rafalski A."/>
            <person name="Schnable P.S."/>
            <person name="Ware D.H."/>
            <person name="Buckler E.S."/>
            <person name="Lai J."/>
        </authorList>
    </citation>
    <scope>NUCLEOTIDE SEQUENCE [LARGE SCALE GENOMIC DNA]</scope>
    <source>
        <tissue evidence="1">Seedling</tissue>
    </source>
</reference>
<evidence type="ECO:0000313" key="1">
    <source>
        <dbReference type="EMBL" id="PWZ34057.1"/>
    </source>
</evidence>
<protein>
    <submittedName>
        <fullName evidence="1">Uncharacterized protein</fullName>
    </submittedName>
</protein>
<accession>A0A3L6FQT9</accession>
<dbReference type="AlphaFoldDB" id="A0A3L6FQT9"/>
<organism evidence="1">
    <name type="scientific">Zea mays</name>
    <name type="common">Maize</name>
    <dbReference type="NCBI Taxonomy" id="4577"/>
    <lineage>
        <taxon>Eukaryota</taxon>
        <taxon>Viridiplantae</taxon>
        <taxon>Streptophyta</taxon>
        <taxon>Embryophyta</taxon>
        <taxon>Tracheophyta</taxon>
        <taxon>Spermatophyta</taxon>
        <taxon>Magnoliopsida</taxon>
        <taxon>Liliopsida</taxon>
        <taxon>Poales</taxon>
        <taxon>Poaceae</taxon>
        <taxon>PACMAD clade</taxon>
        <taxon>Panicoideae</taxon>
        <taxon>Andropogonodae</taxon>
        <taxon>Andropogoneae</taxon>
        <taxon>Tripsacinae</taxon>
        <taxon>Zea</taxon>
    </lineage>
</organism>
<dbReference type="EMBL" id="NCVQ01000004">
    <property type="protein sequence ID" value="PWZ34057.1"/>
    <property type="molecule type" value="Genomic_DNA"/>
</dbReference>
<sequence length="70" mass="7533">PTRSLSLCLAGPVRQSPSRCPARLFLLSLHRGPYLSVPPPPRSLWPGACALAHVARFLGHDAHPCTQLPS</sequence>
<dbReference type="Proteomes" id="UP000251960">
    <property type="component" value="Chromosome 3"/>
</dbReference>
<feature type="non-terminal residue" evidence="1">
    <location>
        <position position="1"/>
    </location>
</feature>
<name>A0A3L6FQT9_MAIZE</name>
<gene>
    <name evidence="1" type="ORF">Zm00014a_015337</name>
</gene>
<comment type="caution">
    <text evidence="1">The sequence shown here is derived from an EMBL/GenBank/DDBJ whole genome shotgun (WGS) entry which is preliminary data.</text>
</comment>
<proteinExistence type="predicted"/>